<protein>
    <submittedName>
        <fullName evidence="1">Uncharacterized protein</fullName>
    </submittedName>
</protein>
<sequence length="110" mass="12926">MAFLVVGYSTDGAPNLIQLLGYRLQNFWIIEQSLTIQCCLYGQRFNTTSYHKENEGMLDGHSKEIWTKRVPFEQIYLRINNITFIAKFNDMNEIMISQVGKMERQNVKIK</sequence>
<dbReference type="EMBL" id="CAJJDM010000006">
    <property type="protein sequence ID" value="CAD8045602.1"/>
    <property type="molecule type" value="Genomic_DNA"/>
</dbReference>
<evidence type="ECO:0000313" key="2">
    <source>
        <dbReference type="Proteomes" id="UP000688137"/>
    </source>
</evidence>
<dbReference type="AlphaFoldDB" id="A0A8S1JSF4"/>
<reference evidence="1" key="1">
    <citation type="submission" date="2021-01" db="EMBL/GenBank/DDBJ databases">
        <authorList>
            <consortium name="Genoscope - CEA"/>
            <person name="William W."/>
        </authorList>
    </citation>
    <scope>NUCLEOTIDE SEQUENCE</scope>
</reference>
<evidence type="ECO:0000313" key="1">
    <source>
        <dbReference type="EMBL" id="CAD8045602.1"/>
    </source>
</evidence>
<proteinExistence type="predicted"/>
<comment type="caution">
    <text evidence="1">The sequence shown here is derived from an EMBL/GenBank/DDBJ whole genome shotgun (WGS) entry which is preliminary data.</text>
</comment>
<gene>
    <name evidence="1" type="ORF">PPRIM_AZ9-3.1.T0090501</name>
</gene>
<accession>A0A8S1JSF4</accession>
<keyword evidence="2" id="KW-1185">Reference proteome</keyword>
<name>A0A8S1JSF4_PARPR</name>
<dbReference type="Proteomes" id="UP000688137">
    <property type="component" value="Unassembled WGS sequence"/>
</dbReference>
<organism evidence="1 2">
    <name type="scientific">Paramecium primaurelia</name>
    <dbReference type="NCBI Taxonomy" id="5886"/>
    <lineage>
        <taxon>Eukaryota</taxon>
        <taxon>Sar</taxon>
        <taxon>Alveolata</taxon>
        <taxon>Ciliophora</taxon>
        <taxon>Intramacronucleata</taxon>
        <taxon>Oligohymenophorea</taxon>
        <taxon>Peniculida</taxon>
        <taxon>Parameciidae</taxon>
        <taxon>Paramecium</taxon>
    </lineage>
</organism>